<keyword evidence="3" id="KW-1185">Reference proteome</keyword>
<dbReference type="PANTHER" id="PTHR36221:SF1">
    <property type="entry name" value="DUF742 DOMAIN-CONTAINING PROTEIN"/>
    <property type="match status" value="1"/>
</dbReference>
<dbReference type="Pfam" id="PF05331">
    <property type="entry name" value="DUF742"/>
    <property type="match status" value="1"/>
</dbReference>
<protein>
    <submittedName>
        <fullName evidence="2">DUF742 domain-containing protein</fullName>
    </submittedName>
</protein>
<gene>
    <name evidence="2" type="ORF">IDM40_26440</name>
</gene>
<comment type="caution">
    <text evidence="2">The sequence shown here is derived from an EMBL/GenBank/DDBJ whole genome shotgun (WGS) entry which is preliminary data.</text>
</comment>
<proteinExistence type="predicted"/>
<dbReference type="PANTHER" id="PTHR36221">
    <property type="entry name" value="DUF742 DOMAIN-CONTAINING PROTEIN"/>
    <property type="match status" value="1"/>
</dbReference>
<name>A0ABR9PER1_9ACTN</name>
<dbReference type="EMBL" id="JADBGI010000037">
    <property type="protein sequence ID" value="MBE3002210.1"/>
    <property type="molecule type" value="Genomic_DNA"/>
</dbReference>
<evidence type="ECO:0000256" key="1">
    <source>
        <dbReference type="SAM" id="MobiDB-lite"/>
    </source>
</evidence>
<feature type="compositionally biased region" description="Basic and acidic residues" evidence="1">
    <location>
        <begin position="24"/>
        <end position="34"/>
    </location>
</feature>
<feature type="region of interest" description="Disordered" evidence="1">
    <location>
        <begin position="1"/>
        <end position="42"/>
    </location>
</feature>
<dbReference type="Proteomes" id="UP000806528">
    <property type="component" value="Unassembled WGS sequence"/>
</dbReference>
<evidence type="ECO:0000313" key="3">
    <source>
        <dbReference type="Proteomes" id="UP000806528"/>
    </source>
</evidence>
<sequence length="162" mass="17882">MDRNPPCPDTRGTAVSAERHRRHDRNEPGHDREFPQILGAHEDEEERFLRPYAVDAGVAGPDAAGPRGRRGAEQLEMLSLVVAARTPGRHEWLRPERETILMHAQRARTVVELAAEVRLPLGQVRAIAGEMLADGSLQHCGPTRPLGHSDILHAVLVGLRSL</sequence>
<organism evidence="2 3">
    <name type="scientific">Nocardiopsis coralli</name>
    <dbReference type="NCBI Taxonomy" id="2772213"/>
    <lineage>
        <taxon>Bacteria</taxon>
        <taxon>Bacillati</taxon>
        <taxon>Actinomycetota</taxon>
        <taxon>Actinomycetes</taxon>
        <taxon>Streptosporangiales</taxon>
        <taxon>Nocardiopsidaceae</taxon>
        <taxon>Nocardiopsis</taxon>
    </lineage>
</organism>
<dbReference type="InterPro" id="IPR007995">
    <property type="entry name" value="DUF742"/>
</dbReference>
<accession>A0ABR9PER1</accession>
<evidence type="ECO:0000313" key="2">
    <source>
        <dbReference type="EMBL" id="MBE3002210.1"/>
    </source>
</evidence>
<reference evidence="2 3" key="1">
    <citation type="submission" date="2020-09" db="EMBL/GenBank/DDBJ databases">
        <title>Diversity and distribution of actinomycetes associated with coral in the coast of Hainan.</title>
        <authorList>
            <person name="Li F."/>
        </authorList>
    </citation>
    <scope>NUCLEOTIDE SEQUENCE [LARGE SCALE GENOMIC DNA]</scope>
    <source>
        <strain evidence="2 3">HNM0947</strain>
    </source>
</reference>